<feature type="domain" description="Tex-like protein N-terminal" evidence="2">
    <location>
        <begin position="5"/>
        <end position="71"/>
    </location>
</feature>
<dbReference type="WBParaSite" id="TREG1_117270.1">
    <property type="protein sequence ID" value="TREG1_117270.1"/>
    <property type="gene ID" value="TREG1_117270"/>
</dbReference>
<accession>A0AA85IXX7</accession>
<dbReference type="Proteomes" id="UP000050795">
    <property type="component" value="Unassembled WGS sequence"/>
</dbReference>
<evidence type="ECO:0000259" key="2">
    <source>
        <dbReference type="Pfam" id="PF09371"/>
    </source>
</evidence>
<evidence type="ECO:0000313" key="4">
    <source>
        <dbReference type="WBParaSite" id="TREG1_117270.1"/>
    </source>
</evidence>
<dbReference type="InterPro" id="IPR023319">
    <property type="entry name" value="Tex-like_HTH_dom_sf"/>
</dbReference>
<dbReference type="SUPFAM" id="SSF158832">
    <property type="entry name" value="Tex N-terminal region-like"/>
    <property type="match status" value="1"/>
</dbReference>
<dbReference type="InterPro" id="IPR018974">
    <property type="entry name" value="Tex-like_N"/>
</dbReference>
<sequence>MEIDLTTQVAEAANVDRNLVSHVIPMFEDGYTVPFIARHRKEITGDVEPTVLHRLKEKINDRKMLIDKIEKSMELFNKSGLLTDELSQQLMRCKTAEDIKLLTDPLKPKGPRTLAGKAKAANLEPIALDILYSYKFVDISSRASAEAKKAFQSKSALEDAVRHIIADIFAKDVDIIQKAEELCSRYPATLITSQKLKRNKQAPGKSSSYPQPMLIDTDGENNINNNNKDFIDGDDDECSLNGQNSSMNPNNNNNNHKPKDDLITFKNYLNISRSVSSILAHQVLAINRASERGVITVKVNLSAQVQQQCRTFVFQKYLSTVNRGHWDYVMQAFDDAWKRLIDPHLVRSIRLCNTVGSTPPVISLR</sequence>
<reference evidence="3" key="1">
    <citation type="submission" date="2022-06" db="EMBL/GenBank/DDBJ databases">
        <authorList>
            <person name="Berger JAMES D."/>
            <person name="Berger JAMES D."/>
        </authorList>
    </citation>
    <scope>NUCLEOTIDE SEQUENCE [LARGE SCALE GENOMIC DNA]</scope>
</reference>
<evidence type="ECO:0000256" key="1">
    <source>
        <dbReference type="SAM" id="MobiDB-lite"/>
    </source>
</evidence>
<dbReference type="AlphaFoldDB" id="A0AA85IXX7"/>
<reference evidence="4" key="2">
    <citation type="submission" date="2023-11" db="UniProtKB">
        <authorList>
            <consortium name="WormBaseParasite"/>
        </authorList>
    </citation>
    <scope>IDENTIFICATION</scope>
</reference>
<evidence type="ECO:0000313" key="3">
    <source>
        <dbReference type="Proteomes" id="UP000050795"/>
    </source>
</evidence>
<dbReference type="InterPro" id="IPR023323">
    <property type="entry name" value="Tex-like_dom_sf"/>
</dbReference>
<protein>
    <recommendedName>
        <fullName evidence="2">Tex-like protein N-terminal domain-containing protein</fullName>
    </recommendedName>
</protein>
<feature type="region of interest" description="Disordered" evidence="1">
    <location>
        <begin position="232"/>
        <end position="257"/>
    </location>
</feature>
<name>A0AA85IXX7_TRIRE</name>
<keyword evidence="3" id="KW-1185">Reference proteome</keyword>
<organism evidence="3 4">
    <name type="scientific">Trichobilharzia regenti</name>
    <name type="common">Nasal bird schistosome</name>
    <dbReference type="NCBI Taxonomy" id="157069"/>
    <lineage>
        <taxon>Eukaryota</taxon>
        <taxon>Metazoa</taxon>
        <taxon>Spiralia</taxon>
        <taxon>Lophotrochozoa</taxon>
        <taxon>Platyhelminthes</taxon>
        <taxon>Trematoda</taxon>
        <taxon>Digenea</taxon>
        <taxon>Strigeidida</taxon>
        <taxon>Schistosomatoidea</taxon>
        <taxon>Schistosomatidae</taxon>
        <taxon>Trichobilharzia</taxon>
    </lineage>
</organism>
<dbReference type="Pfam" id="PF09371">
    <property type="entry name" value="Tex_N"/>
    <property type="match status" value="1"/>
</dbReference>
<dbReference type="Gene3D" id="1.10.10.650">
    <property type="entry name" value="RuvA domain 2-like"/>
    <property type="match status" value="1"/>
</dbReference>
<dbReference type="Gene3D" id="1.10.3500.10">
    <property type="entry name" value="Tex N-terminal region-like"/>
    <property type="match status" value="2"/>
</dbReference>
<proteinExistence type="predicted"/>
<feature type="compositionally biased region" description="Low complexity" evidence="1">
    <location>
        <begin position="241"/>
        <end position="255"/>
    </location>
</feature>